<comment type="caution">
    <text evidence="2">The sequence shown here is derived from an EMBL/GenBank/DDBJ whole genome shotgun (WGS) entry which is preliminary data.</text>
</comment>
<dbReference type="AlphaFoldDB" id="A0A5C6DHU8"/>
<dbReference type="Proteomes" id="UP000315471">
    <property type="component" value="Unassembled WGS sequence"/>
</dbReference>
<protein>
    <submittedName>
        <fullName evidence="2">Uncharacterized protein</fullName>
    </submittedName>
</protein>
<organism evidence="2 3">
    <name type="scientific">Novipirellula aureliae</name>
    <dbReference type="NCBI Taxonomy" id="2527966"/>
    <lineage>
        <taxon>Bacteria</taxon>
        <taxon>Pseudomonadati</taxon>
        <taxon>Planctomycetota</taxon>
        <taxon>Planctomycetia</taxon>
        <taxon>Pirellulales</taxon>
        <taxon>Pirellulaceae</taxon>
        <taxon>Novipirellula</taxon>
    </lineage>
</organism>
<evidence type="ECO:0000313" key="2">
    <source>
        <dbReference type="EMBL" id="TWU35614.1"/>
    </source>
</evidence>
<name>A0A5C6DHU8_9BACT</name>
<feature type="region of interest" description="Disordered" evidence="1">
    <location>
        <begin position="35"/>
        <end position="117"/>
    </location>
</feature>
<dbReference type="EMBL" id="SJPY01000009">
    <property type="protein sequence ID" value="TWU35614.1"/>
    <property type="molecule type" value="Genomic_DNA"/>
</dbReference>
<gene>
    <name evidence="2" type="ORF">Q31b_50490</name>
</gene>
<accession>A0A5C6DHU8</accession>
<proteinExistence type="predicted"/>
<evidence type="ECO:0000256" key="1">
    <source>
        <dbReference type="SAM" id="MobiDB-lite"/>
    </source>
</evidence>
<feature type="compositionally biased region" description="Basic and acidic residues" evidence="1">
    <location>
        <begin position="62"/>
        <end position="76"/>
    </location>
</feature>
<evidence type="ECO:0000313" key="3">
    <source>
        <dbReference type="Proteomes" id="UP000315471"/>
    </source>
</evidence>
<keyword evidence="3" id="KW-1185">Reference proteome</keyword>
<sequence>MVVTNNLDIVVRQYMRKKPHEFYYNLNAREPSQRSVYRMPSKKQRAKLIDPVLGWHGRQPSSRRDAGSHPSNRDNDLNQSDSIKFNGTDHRVGKVEVPFENGRNPDSGASDGSPIVC</sequence>
<reference evidence="2 3" key="1">
    <citation type="submission" date="2019-02" db="EMBL/GenBank/DDBJ databases">
        <title>Deep-cultivation of Planctomycetes and their phenomic and genomic characterization uncovers novel biology.</title>
        <authorList>
            <person name="Wiegand S."/>
            <person name="Jogler M."/>
            <person name="Boedeker C."/>
            <person name="Pinto D."/>
            <person name="Vollmers J."/>
            <person name="Rivas-Marin E."/>
            <person name="Kohn T."/>
            <person name="Peeters S.H."/>
            <person name="Heuer A."/>
            <person name="Rast P."/>
            <person name="Oberbeckmann S."/>
            <person name="Bunk B."/>
            <person name="Jeske O."/>
            <person name="Meyerdierks A."/>
            <person name="Storesund J.E."/>
            <person name="Kallscheuer N."/>
            <person name="Luecker S."/>
            <person name="Lage O.M."/>
            <person name="Pohl T."/>
            <person name="Merkel B.J."/>
            <person name="Hornburger P."/>
            <person name="Mueller R.-W."/>
            <person name="Bruemmer F."/>
            <person name="Labrenz M."/>
            <person name="Spormann A.M."/>
            <person name="Op Den Camp H."/>
            <person name="Overmann J."/>
            <person name="Amann R."/>
            <person name="Jetten M.S.M."/>
            <person name="Mascher T."/>
            <person name="Medema M.H."/>
            <person name="Devos D.P."/>
            <person name="Kaster A.-K."/>
            <person name="Ovreas L."/>
            <person name="Rohde M."/>
            <person name="Galperin M.Y."/>
            <person name="Jogler C."/>
        </authorList>
    </citation>
    <scope>NUCLEOTIDE SEQUENCE [LARGE SCALE GENOMIC DNA]</scope>
    <source>
        <strain evidence="2 3">Q31b</strain>
    </source>
</reference>